<dbReference type="EMBL" id="LADJ01031022">
    <property type="protein sequence ID" value="KPJ21231.1"/>
    <property type="molecule type" value="Genomic_DNA"/>
</dbReference>
<dbReference type="PANTHER" id="PTHR12205:SF0">
    <property type="entry name" value="CENTROMERE_KINETOCHORE PROTEIN ZW10 HOMOLOG"/>
    <property type="match status" value="1"/>
</dbReference>
<dbReference type="KEGG" id="pmac:106707266"/>
<dbReference type="Proteomes" id="UP000053240">
    <property type="component" value="Unassembled WGS sequence"/>
</dbReference>
<proteinExistence type="predicted"/>
<gene>
    <name evidence="2" type="ORF">RR48_00361</name>
</gene>
<keyword evidence="3" id="KW-1185">Reference proteome</keyword>
<dbReference type="GO" id="GO:0007094">
    <property type="term" value="P:mitotic spindle assembly checkpoint signaling"/>
    <property type="evidence" value="ECO:0007669"/>
    <property type="project" value="TreeGrafter"/>
</dbReference>
<dbReference type="InterPro" id="IPR046362">
    <property type="entry name" value="Zw10/DSL1_C_sf"/>
</dbReference>
<accession>A0A0N0PFH2</accession>
<dbReference type="STRING" id="76193.A0A0N0PFH2"/>
<dbReference type="GO" id="GO:1990423">
    <property type="term" value="C:RZZ complex"/>
    <property type="evidence" value="ECO:0007669"/>
    <property type="project" value="TreeGrafter"/>
</dbReference>
<reference evidence="2 3" key="1">
    <citation type="journal article" date="2015" name="Nat. Commun.">
        <title>Outbred genome sequencing and CRISPR/Cas9 gene editing in butterflies.</title>
        <authorList>
            <person name="Li X."/>
            <person name="Fan D."/>
            <person name="Zhang W."/>
            <person name="Liu G."/>
            <person name="Zhang L."/>
            <person name="Zhao L."/>
            <person name="Fang X."/>
            <person name="Chen L."/>
            <person name="Dong Y."/>
            <person name="Chen Y."/>
            <person name="Ding Y."/>
            <person name="Zhao R."/>
            <person name="Feng M."/>
            <person name="Zhu Y."/>
            <person name="Feng Y."/>
            <person name="Jiang X."/>
            <person name="Zhu D."/>
            <person name="Xiang H."/>
            <person name="Feng X."/>
            <person name="Li S."/>
            <person name="Wang J."/>
            <person name="Zhang G."/>
            <person name="Kronforst M.R."/>
            <person name="Wang W."/>
        </authorList>
    </citation>
    <scope>NUCLEOTIDE SEQUENCE [LARGE SCALE GENOMIC DNA]</scope>
    <source>
        <strain evidence="2">Ya'a_city_454_Pm</strain>
        <tissue evidence="2">Whole body</tissue>
    </source>
</reference>
<dbReference type="InterPro" id="IPR055148">
    <property type="entry name" value="ZW10_C_2"/>
</dbReference>
<dbReference type="AlphaFoldDB" id="A0A0N0PFH2"/>
<name>A0A0N0PFH2_PAPMA</name>
<dbReference type="Gene3D" id="1.10.357.150">
    <property type="match status" value="1"/>
</dbReference>
<dbReference type="GO" id="GO:0006888">
    <property type="term" value="P:endoplasmic reticulum to Golgi vesicle-mediated transport"/>
    <property type="evidence" value="ECO:0007669"/>
    <property type="project" value="TreeGrafter"/>
</dbReference>
<evidence type="ECO:0000313" key="2">
    <source>
        <dbReference type="EMBL" id="KPJ21231.1"/>
    </source>
</evidence>
<feature type="domain" description="ZW10 C-terminal helical" evidence="1">
    <location>
        <begin position="2"/>
        <end position="93"/>
    </location>
</feature>
<evidence type="ECO:0000259" key="1">
    <source>
        <dbReference type="Pfam" id="PF22766"/>
    </source>
</evidence>
<dbReference type="PANTHER" id="PTHR12205">
    <property type="entry name" value="CENTROMERE/KINETOCHORE PROTEIN ZW10"/>
    <property type="match status" value="1"/>
</dbReference>
<evidence type="ECO:0000313" key="3">
    <source>
        <dbReference type="Proteomes" id="UP000053240"/>
    </source>
</evidence>
<dbReference type="GO" id="GO:0005737">
    <property type="term" value="C:cytoplasm"/>
    <property type="evidence" value="ECO:0007669"/>
    <property type="project" value="GOC"/>
</dbReference>
<dbReference type="InParanoid" id="A0A0N0PFH2"/>
<sequence length="94" mass="10720">MEMAAQLNEMYTLVVQKVPQLFPDGTDVNVYVKSWIKLQELVFVLGGSLRDIDLHWDDGAGPLAKHFTTDELRSLIKALFQNTQFRANLLSKIK</sequence>
<comment type="caution">
    <text evidence="2">The sequence shown here is derived from an EMBL/GenBank/DDBJ whole genome shotgun (WGS) entry which is preliminary data.</text>
</comment>
<protein>
    <recommendedName>
        <fullName evidence="1">ZW10 C-terminal helical domain-containing protein</fullName>
    </recommendedName>
</protein>
<organism evidence="2 3">
    <name type="scientific">Papilio machaon</name>
    <name type="common">Old World swallowtail butterfly</name>
    <dbReference type="NCBI Taxonomy" id="76193"/>
    <lineage>
        <taxon>Eukaryota</taxon>
        <taxon>Metazoa</taxon>
        <taxon>Ecdysozoa</taxon>
        <taxon>Arthropoda</taxon>
        <taxon>Hexapoda</taxon>
        <taxon>Insecta</taxon>
        <taxon>Pterygota</taxon>
        <taxon>Neoptera</taxon>
        <taxon>Endopterygota</taxon>
        <taxon>Lepidoptera</taxon>
        <taxon>Glossata</taxon>
        <taxon>Ditrysia</taxon>
        <taxon>Papilionoidea</taxon>
        <taxon>Papilionidae</taxon>
        <taxon>Papilioninae</taxon>
        <taxon>Papilio</taxon>
    </lineage>
</organism>
<dbReference type="Pfam" id="PF22766">
    <property type="entry name" value="ZW10_C2"/>
    <property type="match status" value="1"/>
</dbReference>